<proteinExistence type="predicted"/>
<evidence type="ECO:0000256" key="3">
    <source>
        <dbReference type="SAM" id="MobiDB-lite"/>
    </source>
</evidence>
<dbReference type="GO" id="GO:0005634">
    <property type="term" value="C:nucleus"/>
    <property type="evidence" value="ECO:0007669"/>
    <property type="project" value="UniProtKB-SubCell"/>
</dbReference>
<comment type="subcellular location">
    <subcellularLocation>
        <location evidence="1">Nucleus</location>
    </subcellularLocation>
</comment>
<dbReference type="InterPro" id="IPR000953">
    <property type="entry name" value="Chromo/chromo_shadow_dom"/>
</dbReference>
<dbReference type="InterPro" id="IPR023780">
    <property type="entry name" value="Chromo_domain"/>
</dbReference>
<dbReference type="Proteomes" id="UP000007797">
    <property type="component" value="Unassembled WGS sequence"/>
</dbReference>
<feature type="region of interest" description="Disordered" evidence="3">
    <location>
        <begin position="101"/>
        <end position="215"/>
    </location>
</feature>
<dbReference type="Pfam" id="PF00385">
    <property type="entry name" value="Chromo"/>
    <property type="match status" value="1"/>
</dbReference>
<feature type="compositionally biased region" description="Basic and acidic residues" evidence="3">
    <location>
        <begin position="142"/>
        <end position="152"/>
    </location>
</feature>
<sequence length="270" mass="31127">MAKKKKQTKKTEEVEEEPEFNVEEILARKVYVCLLLKSRVEGIESVKGNTKDRKEKEKERKNRNKTFYLIKWDSYARKDSTWEDSAHVFCSDLVDKLEEEFKDKESAESQKSIEEEFKFPFETIDAEMGDDDDDEDEEEEETKSNNKKDNKKPTPKKKAQTTTNKKRTSEPPTTPTKKSKSASKDDTKEEKDEFSNVNGKRSTRNSSMAAANIGGTPVKIGFPPGEKVDKIMGCKENNNEIMFFIKWVGKSECSYVTSNELRIIEPQMLS</sequence>
<dbReference type="OMA" id="TWENSTH"/>
<evidence type="ECO:0000256" key="2">
    <source>
        <dbReference type="ARBA" id="ARBA00023242"/>
    </source>
</evidence>
<dbReference type="EMBL" id="GL883026">
    <property type="protein sequence ID" value="EGG15473.1"/>
    <property type="molecule type" value="Genomic_DNA"/>
</dbReference>
<dbReference type="InterPro" id="IPR016197">
    <property type="entry name" value="Chromo-like_dom_sf"/>
</dbReference>
<evidence type="ECO:0000259" key="4">
    <source>
        <dbReference type="PROSITE" id="PS50013"/>
    </source>
</evidence>
<accession>F4Q9V4</accession>
<dbReference type="Gene3D" id="2.40.50.40">
    <property type="match status" value="2"/>
</dbReference>
<dbReference type="PROSITE" id="PS50013">
    <property type="entry name" value="CHROMO_2"/>
    <property type="match status" value="2"/>
</dbReference>
<dbReference type="InterPro" id="IPR051219">
    <property type="entry name" value="Heterochromatin_chromo-domain"/>
</dbReference>
<feature type="compositionally biased region" description="Polar residues" evidence="3">
    <location>
        <begin position="195"/>
        <end position="209"/>
    </location>
</feature>
<evidence type="ECO:0000313" key="5">
    <source>
        <dbReference type="EMBL" id="EGG15473.1"/>
    </source>
</evidence>
<feature type="domain" description="Chromo" evidence="4">
    <location>
        <begin position="41"/>
        <end position="109"/>
    </location>
</feature>
<keyword evidence="2" id="KW-0539">Nucleus</keyword>
<dbReference type="RefSeq" id="XP_004354215.1">
    <property type="nucleotide sequence ID" value="XM_004354163.1"/>
</dbReference>
<dbReference type="STRING" id="1054147.F4Q9V4"/>
<dbReference type="InterPro" id="IPR008251">
    <property type="entry name" value="Chromo_shadow_dom"/>
</dbReference>
<organism evidence="5 6">
    <name type="scientific">Cavenderia fasciculata</name>
    <name type="common">Slime mold</name>
    <name type="synonym">Dictyostelium fasciculatum</name>
    <dbReference type="NCBI Taxonomy" id="261658"/>
    <lineage>
        <taxon>Eukaryota</taxon>
        <taxon>Amoebozoa</taxon>
        <taxon>Evosea</taxon>
        <taxon>Eumycetozoa</taxon>
        <taxon>Dictyostelia</taxon>
        <taxon>Acytosteliales</taxon>
        <taxon>Cavenderiaceae</taxon>
        <taxon>Cavenderia</taxon>
    </lineage>
</organism>
<name>F4Q9V4_CACFS</name>
<dbReference type="Pfam" id="PF01393">
    <property type="entry name" value="Chromo_shadow"/>
    <property type="match status" value="1"/>
</dbReference>
<keyword evidence="6" id="KW-1185">Reference proteome</keyword>
<dbReference type="KEGG" id="dfa:DFA_10312"/>
<dbReference type="CDD" id="cd00024">
    <property type="entry name" value="CD_CSD"/>
    <property type="match status" value="1"/>
</dbReference>
<feature type="compositionally biased region" description="Basic and acidic residues" evidence="3">
    <location>
        <begin position="182"/>
        <end position="194"/>
    </location>
</feature>
<gene>
    <name evidence="5" type="primary">hcpC</name>
    <name evidence="5" type="ORF">DFA_10312</name>
</gene>
<evidence type="ECO:0000313" key="6">
    <source>
        <dbReference type="Proteomes" id="UP000007797"/>
    </source>
</evidence>
<dbReference type="GeneID" id="14867303"/>
<feature type="domain" description="Chromo" evidence="4">
    <location>
        <begin position="226"/>
        <end position="270"/>
    </location>
</feature>
<dbReference type="SMART" id="SM00298">
    <property type="entry name" value="CHROMO"/>
    <property type="match status" value="2"/>
</dbReference>
<feature type="compositionally biased region" description="Basic and acidic residues" evidence="3">
    <location>
        <begin position="101"/>
        <end position="119"/>
    </location>
</feature>
<reference evidence="6" key="1">
    <citation type="journal article" date="2011" name="Genome Res.">
        <title>Phylogeny-wide analysis of social amoeba genomes highlights ancient origins for complex intercellular communication.</title>
        <authorList>
            <person name="Heidel A.J."/>
            <person name="Lawal H.M."/>
            <person name="Felder M."/>
            <person name="Schilde C."/>
            <person name="Helps N.R."/>
            <person name="Tunggal B."/>
            <person name="Rivero F."/>
            <person name="John U."/>
            <person name="Schleicher M."/>
            <person name="Eichinger L."/>
            <person name="Platzer M."/>
            <person name="Noegel A.A."/>
            <person name="Schaap P."/>
            <person name="Gloeckner G."/>
        </authorList>
    </citation>
    <scope>NUCLEOTIDE SEQUENCE [LARGE SCALE GENOMIC DNA]</scope>
    <source>
        <strain evidence="6">SH3</strain>
    </source>
</reference>
<dbReference type="CDD" id="cd00034">
    <property type="entry name" value="CSD"/>
    <property type="match status" value="1"/>
</dbReference>
<evidence type="ECO:0000256" key="1">
    <source>
        <dbReference type="ARBA" id="ARBA00004123"/>
    </source>
</evidence>
<dbReference type="SUPFAM" id="SSF54160">
    <property type="entry name" value="Chromo domain-like"/>
    <property type="match status" value="2"/>
</dbReference>
<dbReference type="PANTHER" id="PTHR22812">
    <property type="entry name" value="CHROMOBOX PROTEIN"/>
    <property type="match status" value="1"/>
</dbReference>
<feature type="compositionally biased region" description="Acidic residues" evidence="3">
    <location>
        <begin position="124"/>
        <end position="141"/>
    </location>
</feature>
<protein>
    <submittedName>
        <fullName evidence="5">Chromo domain-containing protein</fullName>
    </submittedName>
</protein>
<dbReference type="AlphaFoldDB" id="F4Q9V4"/>